<feature type="transmembrane region" description="Helical" evidence="1">
    <location>
        <begin position="75"/>
        <end position="95"/>
    </location>
</feature>
<dbReference type="AlphaFoldDB" id="B5Y6C1"/>
<protein>
    <submittedName>
        <fullName evidence="2">Uncharacterized protein</fullName>
    </submittedName>
</protein>
<keyword evidence="1" id="KW-0812">Transmembrane</keyword>
<evidence type="ECO:0000313" key="2">
    <source>
        <dbReference type="EMBL" id="ACI17770.1"/>
    </source>
</evidence>
<feature type="transmembrane region" description="Helical" evidence="1">
    <location>
        <begin position="162"/>
        <end position="179"/>
    </location>
</feature>
<dbReference type="OrthoDB" id="9917268at2"/>
<reference evidence="3" key="1">
    <citation type="submission" date="2008-08" db="EMBL/GenBank/DDBJ databases">
        <title>The complete genome sequence of Coprothermobacter proteolyticus strain ATCC 5245 / DSM 5265 / BT.</title>
        <authorList>
            <person name="Dodson R.J."/>
            <person name="Durkin A.S."/>
            <person name="Wu M."/>
            <person name="Eisen J."/>
            <person name="Sutton G."/>
        </authorList>
    </citation>
    <scope>NUCLEOTIDE SEQUENCE [LARGE SCALE GENOMIC DNA]</scope>
    <source>
        <strain evidence="3">ATCC 35245 / DSM 5265 / OCM 4 / BT</strain>
    </source>
</reference>
<keyword evidence="1" id="KW-0472">Membrane</keyword>
<evidence type="ECO:0000313" key="3">
    <source>
        <dbReference type="Proteomes" id="UP000001732"/>
    </source>
</evidence>
<dbReference type="HOGENOM" id="CLU_1452147_0_0_9"/>
<feature type="transmembrane region" description="Helical" evidence="1">
    <location>
        <begin position="140"/>
        <end position="156"/>
    </location>
</feature>
<dbReference type="KEGG" id="cpo:COPRO5265_1543"/>
<feature type="transmembrane region" description="Helical" evidence="1">
    <location>
        <begin position="115"/>
        <end position="133"/>
    </location>
</feature>
<name>B5Y6C1_COPPD</name>
<sequence length="186" mass="20722">MEKRGDFKGRITSINGFSLVGLAAYAAAKDPNAFTIALVIVAFLCDIYSVLLFERRNYTDSLPVEASEYKAIAKGFVFMILLFFAGVGTAFLIAYLNDRGIIGPLNTVEVFRNCFVGYGATTMMFNIFALSLLYKENVEALINLFYVCALIGFVVVLFPDSLIVYCAFAALIIWLDVIYSRYQVKI</sequence>
<reference evidence="2 3" key="2">
    <citation type="journal article" date="2014" name="Genome Announc.">
        <title>Complete Genome Sequence of Coprothermobacter proteolyticus DSM 5265.</title>
        <authorList>
            <person name="Alexiev A."/>
            <person name="Coil D.A."/>
            <person name="Badger J.H."/>
            <person name="Enticknap J."/>
            <person name="Ward N."/>
            <person name="Robb F.T."/>
            <person name="Eisen J.A."/>
        </authorList>
    </citation>
    <scope>NUCLEOTIDE SEQUENCE [LARGE SCALE GENOMIC DNA]</scope>
    <source>
        <strain evidence="3">ATCC 35245 / DSM 5265 / OCM 4 / BT</strain>
    </source>
</reference>
<accession>B5Y6C1</accession>
<dbReference type="RefSeq" id="WP_012544422.1">
    <property type="nucleotide sequence ID" value="NC_011295.1"/>
</dbReference>
<dbReference type="Proteomes" id="UP000001732">
    <property type="component" value="Chromosome"/>
</dbReference>
<keyword evidence="1" id="KW-1133">Transmembrane helix</keyword>
<feature type="transmembrane region" description="Helical" evidence="1">
    <location>
        <begin position="34"/>
        <end position="54"/>
    </location>
</feature>
<organism evidence="2 3">
    <name type="scientific">Coprothermobacter proteolyticus (strain ATCC 35245 / DSM 5265 / OCM 4 / BT)</name>
    <dbReference type="NCBI Taxonomy" id="309798"/>
    <lineage>
        <taxon>Bacteria</taxon>
        <taxon>Pseudomonadati</taxon>
        <taxon>Coprothermobacterota</taxon>
        <taxon>Coprothermobacteria</taxon>
        <taxon>Coprothermobacterales</taxon>
        <taxon>Coprothermobacteraceae</taxon>
        <taxon>Coprothermobacter</taxon>
    </lineage>
</organism>
<feature type="transmembrane region" description="Helical" evidence="1">
    <location>
        <begin position="12"/>
        <end position="28"/>
    </location>
</feature>
<proteinExistence type="predicted"/>
<dbReference type="EMBL" id="CP001145">
    <property type="protein sequence ID" value="ACI17770.1"/>
    <property type="molecule type" value="Genomic_DNA"/>
</dbReference>
<keyword evidence="3" id="KW-1185">Reference proteome</keyword>
<evidence type="ECO:0000256" key="1">
    <source>
        <dbReference type="SAM" id="Phobius"/>
    </source>
</evidence>
<gene>
    <name evidence="2" type="ordered locus">COPRO5265_1543</name>
</gene>